<dbReference type="Proteomes" id="UP001605036">
    <property type="component" value="Unassembled WGS sequence"/>
</dbReference>
<accession>A0ABD1YSZ4</accession>
<keyword evidence="2" id="KW-1185">Reference proteome</keyword>
<dbReference type="EMBL" id="JBHFFA010000003">
    <property type="protein sequence ID" value="KAL2633886.1"/>
    <property type="molecule type" value="Genomic_DNA"/>
</dbReference>
<evidence type="ECO:0000313" key="2">
    <source>
        <dbReference type="Proteomes" id="UP001605036"/>
    </source>
</evidence>
<protein>
    <submittedName>
        <fullName evidence="1">Uncharacterized protein</fullName>
    </submittedName>
</protein>
<reference evidence="1 2" key="1">
    <citation type="submission" date="2024-09" db="EMBL/GenBank/DDBJ databases">
        <title>Chromosome-scale assembly of Riccia fluitans.</title>
        <authorList>
            <person name="Paukszto L."/>
            <person name="Sawicki J."/>
            <person name="Karawczyk K."/>
            <person name="Piernik-Szablinska J."/>
            <person name="Szczecinska M."/>
            <person name="Mazdziarz M."/>
        </authorList>
    </citation>
    <scope>NUCLEOTIDE SEQUENCE [LARGE SCALE GENOMIC DNA]</scope>
    <source>
        <strain evidence="1">Rf_01</strain>
        <tissue evidence="1">Aerial parts of the thallus</tissue>
    </source>
</reference>
<gene>
    <name evidence="1" type="ORF">R1flu_005365</name>
</gene>
<comment type="caution">
    <text evidence="1">The sequence shown here is derived from an EMBL/GenBank/DDBJ whole genome shotgun (WGS) entry which is preliminary data.</text>
</comment>
<name>A0ABD1YSZ4_9MARC</name>
<sequence length="85" mass="9480">MHLCGNEKVDVDSSQLKVLLDQIAYESIRRLKHAHGVSPEAHVLAPSAITLHRFSGVSNGFAAALHGWRFRIKDTHQAINVIRRS</sequence>
<dbReference type="AlphaFoldDB" id="A0ABD1YSZ4"/>
<proteinExistence type="predicted"/>
<organism evidence="1 2">
    <name type="scientific">Riccia fluitans</name>
    <dbReference type="NCBI Taxonomy" id="41844"/>
    <lineage>
        <taxon>Eukaryota</taxon>
        <taxon>Viridiplantae</taxon>
        <taxon>Streptophyta</taxon>
        <taxon>Embryophyta</taxon>
        <taxon>Marchantiophyta</taxon>
        <taxon>Marchantiopsida</taxon>
        <taxon>Marchantiidae</taxon>
        <taxon>Marchantiales</taxon>
        <taxon>Ricciaceae</taxon>
        <taxon>Riccia</taxon>
    </lineage>
</organism>
<evidence type="ECO:0000313" key="1">
    <source>
        <dbReference type="EMBL" id="KAL2633886.1"/>
    </source>
</evidence>